<name>A0A1E8CM63_9GAMM</name>
<dbReference type="SUPFAM" id="SSF49777">
    <property type="entry name" value="PEBP-like"/>
    <property type="match status" value="1"/>
</dbReference>
<dbReference type="InterPro" id="IPR005247">
    <property type="entry name" value="YbhB_YbcL/LppC-like"/>
</dbReference>
<dbReference type="RefSeq" id="WP_070117700.1">
    <property type="nucleotide sequence ID" value="NZ_MASR01000001.1"/>
</dbReference>
<sequence length="158" mass="17781">MTFALSDMKVSSHDLKQGDKIAEMHSYDGDNISPQLYWEKTPDGTKSIAVFCHDPDAPLISSPGTYGFTHWLVYNIPPTTTELQQGCQDYAKGKNNFGEVGYGGPKPPEGHGRHHYFFWVLALDIELSLDNGLELAEFLQKVEPHVLGMNRLMAHFER</sequence>
<dbReference type="EMBL" id="MASR01000001">
    <property type="protein sequence ID" value="OFE13483.1"/>
    <property type="molecule type" value="Genomic_DNA"/>
</dbReference>
<comment type="caution">
    <text evidence="1">The sequence shown here is derived from an EMBL/GenBank/DDBJ whole genome shotgun (WGS) entry which is preliminary data.</text>
</comment>
<dbReference type="PANTHER" id="PTHR30289:SF1">
    <property type="entry name" value="PEBP (PHOSPHATIDYLETHANOLAMINE-BINDING PROTEIN) FAMILY PROTEIN"/>
    <property type="match status" value="1"/>
</dbReference>
<dbReference type="AlphaFoldDB" id="A0A1E8CM63"/>
<dbReference type="Pfam" id="PF01161">
    <property type="entry name" value="PBP"/>
    <property type="match status" value="1"/>
</dbReference>
<evidence type="ECO:0000313" key="2">
    <source>
        <dbReference type="Proteomes" id="UP000175669"/>
    </source>
</evidence>
<accession>A0A1E8CM63</accession>
<dbReference type="InterPro" id="IPR036610">
    <property type="entry name" value="PEBP-like_sf"/>
</dbReference>
<dbReference type="Proteomes" id="UP000175669">
    <property type="component" value="Unassembled WGS sequence"/>
</dbReference>
<dbReference type="OrthoDB" id="9797506at2"/>
<gene>
    <name evidence="1" type="ORF">PHACT_10315</name>
</gene>
<dbReference type="PANTHER" id="PTHR30289">
    <property type="entry name" value="UNCHARACTERIZED PROTEIN YBCL-RELATED"/>
    <property type="match status" value="1"/>
</dbReference>
<dbReference type="STRING" id="1524254.PHACT_10315"/>
<evidence type="ECO:0000313" key="1">
    <source>
        <dbReference type="EMBL" id="OFE13483.1"/>
    </source>
</evidence>
<dbReference type="NCBIfam" id="TIGR00481">
    <property type="entry name" value="YbhB/YbcL family Raf kinase inhibitor-like protein"/>
    <property type="match status" value="1"/>
</dbReference>
<dbReference type="InterPro" id="IPR008914">
    <property type="entry name" value="PEBP"/>
</dbReference>
<protein>
    <submittedName>
        <fullName evidence="1">Phospholipid-binding protein</fullName>
    </submittedName>
</protein>
<keyword evidence="2" id="KW-1185">Reference proteome</keyword>
<proteinExistence type="predicted"/>
<organism evidence="1 2">
    <name type="scientific">Pseudohongiella acticola</name>
    <dbReference type="NCBI Taxonomy" id="1524254"/>
    <lineage>
        <taxon>Bacteria</taxon>
        <taxon>Pseudomonadati</taxon>
        <taxon>Pseudomonadota</taxon>
        <taxon>Gammaproteobacteria</taxon>
        <taxon>Pseudomonadales</taxon>
        <taxon>Pseudohongiellaceae</taxon>
        <taxon>Pseudohongiella</taxon>
    </lineage>
</organism>
<dbReference type="CDD" id="cd00865">
    <property type="entry name" value="PEBP_bact_arch"/>
    <property type="match status" value="1"/>
</dbReference>
<dbReference type="Gene3D" id="3.90.280.10">
    <property type="entry name" value="PEBP-like"/>
    <property type="match status" value="1"/>
</dbReference>
<reference evidence="2" key="1">
    <citation type="submission" date="2016-07" db="EMBL/GenBank/DDBJ databases">
        <authorList>
            <person name="Florea S."/>
            <person name="Webb J.S."/>
            <person name="Jaromczyk J."/>
            <person name="Schardl C.L."/>
        </authorList>
    </citation>
    <scope>NUCLEOTIDE SEQUENCE [LARGE SCALE GENOMIC DNA]</scope>
    <source>
        <strain evidence="2">KCTC 42131</strain>
    </source>
</reference>